<evidence type="ECO:0000313" key="2">
    <source>
        <dbReference type="EMBL" id="MPC85582.1"/>
    </source>
</evidence>
<dbReference type="AlphaFoldDB" id="A0A5B7IP41"/>
<protein>
    <submittedName>
        <fullName evidence="2">Uncharacterized protein</fullName>
    </submittedName>
</protein>
<keyword evidence="3" id="KW-1185">Reference proteome</keyword>
<feature type="region of interest" description="Disordered" evidence="1">
    <location>
        <begin position="1"/>
        <end position="25"/>
    </location>
</feature>
<comment type="caution">
    <text evidence="2">The sequence shown here is derived from an EMBL/GenBank/DDBJ whole genome shotgun (WGS) entry which is preliminary data.</text>
</comment>
<reference evidence="2 3" key="1">
    <citation type="submission" date="2019-05" db="EMBL/GenBank/DDBJ databases">
        <title>Another draft genome of Portunus trituberculatus and its Hox gene families provides insights of decapod evolution.</title>
        <authorList>
            <person name="Jeong J.-H."/>
            <person name="Song I."/>
            <person name="Kim S."/>
            <person name="Choi T."/>
            <person name="Kim D."/>
            <person name="Ryu S."/>
            <person name="Kim W."/>
        </authorList>
    </citation>
    <scope>NUCLEOTIDE SEQUENCE [LARGE SCALE GENOMIC DNA]</scope>
    <source>
        <tissue evidence="2">Muscle</tissue>
    </source>
</reference>
<feature type="region of interest" description="Disordered" evidence="1">
    <location>
        <begin position="39"/>
        <end position="72"/>
    </location>
</feature>
<evidence type="ECO:0000256" key="1">
    <source>
        <dbReference type="SAM" id="MobiDB-lite"/>
    </source>
</evidence>
<proteinExistence type="predicted"/>
<gene>
    <name evidence="2" type="ORF">E2C01_080363</name>
</gene>
<organism evidence="2 3">
    <name type="scientific">Portunus trituberculatus</name>
    <name type="common">Swimming crab</name>
    <name type="synonym">Neptunus trituberculatus</name>
    <dbReference type="NCBI Taxonomy" id="210409"/>
    <lineage>
        <taxon>Eukaryota</taxon>
        <taxon>Metazoa</taxon>
        <taxon>Ecdysozoa</taxon>
        <taxon>Arthropoda</taxon>
        <taxon>Crustacea</taxon>
        <taxon>Multicrustacea</taxon>
        <taxon>Malacostraca</taxon>
        <taxon>Eumalacostraca</taxon>
        <taxon>Eucarida</taxon>
        <taxon>Decapoda</taxon>
        <taxon>Pleocyemata</taxon>
        <taxon>Brachyura</taxon>
        <taxon>Eubrachyura</taxon>
        <taxon>Portunoidea</taxon>
        <taxon>Portunidae</taxon>
        <taxon>Portuninae</taxon>
        <taxon>Portunus</taxon>
    </lineage>
</organism>
<dbReference type="EMBL" id="VSRR010068872">
    <property type="protein sequence ID" value="MPC85582.1"/>
    <property type="molecule type" value="Genomic_DNA"/>
</dbReference>
<accession>A0A5B7IP41</accession>
<dbReference type="Proteomes" id="UP000324222">
    <property type="component" value="Unassembled WGS sequence"/>
</dbReference>
<sequence length="87" mass="10134">MLVVVSRQKESQKKQQQQQANQRERHATCLISRQWMSLDPPCKAEGESPTPQQTPTRRYSHPSPGYTGGIQRRPSRCMVQCLERWPE</sequence>
<name>A0A5B7IP41_PORTR</name>
<evidence type="ECO:0000313" key="3">
    <source>
        <dbReference type="Proteomes" id="UP000324222"/>
    </source>
</evidence>